<dbReference type="Proteomes" id="UP000799770">
    <property type="component" value="Unassembled WGS sequence"/>
</dbReference>
<protein>
    <recommendedName>
        <fullName evidence="5">Mid2 domain-containing protein</fullName>
    </recommendedName>
</protein>
<feature type="region of interest" description="Disordered" evidence="1">
    <location>
        <begin position="162"/>
        <end position="183"/>
    </location>
</feature>
<proteinExistence type="predicted"/>
<accession>A0A6A5YMT9</accession>
<keyword evidence="2" id="KW-1133">Transmembrane helix</keyword>
<dbReference type="AlphaFoldDB" id="A0A6A5YMT9"/>
<keyword evidence="2" id="KW-0812">Transmembrane</keyword>
<evidence type="ECO:0000256" key="1">
    <source>
        <dbReference type="SAM" id="MobiDB-lite"/>
    </source>
</evidence>
<evidence type="ECO:0008006" key="5">
    <source>
        <dbReference type="Google" id="ProtNLM"/>
    </source>
</evidence>
<feature type="compositionally biased region" description="Basic and acidic residues" evidence="1">
    <location>
        <begin position="1"/>
        <end position="12"/>
    </location>
</feature>
<sequence>MSNNRRYTERDGVVTGSPQVVTSIPPAEQPISVISDGQPQNTLGLSTTSDLAISQISDGQPQNTQGVVQSTSTTNGQGSTLSSIFGASTSTRSDASSRTGTTLSTSSSSPSSSATLSSQNGSSTPIGAIVGGVLGGRAIIGIIIVAVVYILRRHPRSKIETRNAVLEDQPPRYPGQDMHEMPNSVFVPRELGGREVLELEGDARRK</sequence>
<dbReference type="EMBL" id="ML977347">
    <property type="protein sequence ID" value="KAF2108446.1"/>
    <property type="molecule type" value="Genomic_DNA"/>
</dbReference>
<evidence type="ECO:0000313" key="3">
    <source>
        <dbReference type="EMBL" id="KAF2108446.1"/>
    </source>
</evidence>
<evidence type="ECO:0000313" key="4">
    <source>
        <dbReference type="Proteomes" id="UP000799770"/>
    </source>
</evidence>
<keyword evidence="4" id="KW-1185">Reference proteome</keyword>
<feature type="compositionally biased region" description="Polar residues" evidence="1">
    <location>
        <begin position="35"/>
        <end position="45"/>
    </location>
</feature>
<feature type="transmembrane region" description="Helical" evidence="2">
    <location>
        <begin position="126"/>
        <end position="151"/>
    </location>
</feature>
<feature type="compositionally biased region" description="Low complexity" evidence="1">
    <location>
        <begin position="69"/>
        <end position="118"/>
    </location>
</feature>
<keyword evidence="2" id="KW-0472">Membrane</keyword>
<feature type="region of interest" description="Disordered" evidence="1">
    <location>
        <begin position="1"/>
        <end position="45"/>
    </location>
</feature>
<reference evidence="3" key="1">
    <citation type="journal article" date="2020" name="Stud. Mycol.">
        <title>101 Dothideomycetes genomes: a test case for predicting lifestyles and emergence of pathogens.</title>
        <authorList>
            <person name="Haridas S."/>
            <person name="Albert R."/>
            <person name="Binder M."/>
            <person name="Bloem J."/>
            <person name="Labutti K."/>
            <person name="Salamov A."/>
            <person name="Andreopoulos B."/>
            <person name="Baker S."/>
            <person name="Barry K."/>
            <person name="Bills G."/>
            <person name="Bluhm B."/>
            <person name="Cannon C."/>
            <person name="Castanera R."/>
            <person name="Culley D."/>
            <person name="Daum C."/>
            <person name="Ezra D."/>
            <person name="Gonzalez J."/>
            <person name="Henrissat B."/>
            <person name="Kuo A."/>
            <person name="Liang C."/>
            <person name="Lipzen A."/>
            <person name="Lutzoni F."/>
            <person name="Magnuson J."/>
            <person name="Mondo S."/>
            <person name="Nolan M."/>
            <person name="Ohm R."/>
            <person name="Pangilinan J."/>
            <person name="Park H.-J."/>
            <person name="Ramirez L."/>
            <person name="Alfaro M."/>
            <person name="Sun H."/>
            <person name="Tritt A."/>
            <person name="Yoshinaga Y."/>
            <person name="Zwiers L.-H."/>
            <person name="Turgeon B."/>
            <person name="Goodwin S."/>
            <person name="Spatafora J."/>
            <person name="Crous P."/>
            <person name="Grigoriev I."/>
        </authorList>
    </citation>
    <scope>NUCLEOTIDE SEQUENCE</scope>
    <source>
        <strain evidence="3">CBS 627.86</strain>
    </source>
</reference>
<feature type="region of interest" description="Disordered" evidence="1">
    <location>
        <begin position="57"/>
        <end position="122"/>
    </location>
</feature>
<gene>
    <name evidence="3" type="ORF">BDV96DRAFT_605515</name>
</gene>
<evidence type="ECO:0000256" key="2">
    <source>
        <dbReference type="SAM" id="Phobius"/>
    </source>
</evidence>
<name>A0A6A5YMT9_9PLEO</name>
<feature type="compositionally biased region" description="Polar residues" evidence="1">
    <location>
        <begin position="57"/>
        <end position="68"/>
    </location>
</feature>
<organism evidence="3 4">
    <name type="scientific">Lophiotrema nucula</name>
    <dbReference type="NCBI Taxonomy" id="690887"/>
    <lineage>
        <taxon>Eukaryota</taxon>
        <taxon>Fungi</taxon>
        <taxon>Dikarya</taxon>
        <taxon>Ascomycota</taxon>
        <taxon>Pezizomycotina</taxon>
        <taxon>Dothideomycetes</taxon>
        <taxon>Pleosporomycetidae</taxon>
        <taxon>Pleosporales</taxon>
        <taxon>Lophiotremataceae</taxon>
        <taxon>Lophiotrema</taxon>
    </lineage>
</organism>